<dbReference type="GeneID" id="13398272"/>
<dbReference type="AlphaFoldDB" id="F9WX61"/>
<keyword evidence="2" id="KW-1185">Reference proteome</keyword>
<dbReference type="RefSeq" id="XP_003856790.1">
    <property type="nucleotide sequence ID" value="XM_003856742.1"/>
</dbReference>
<sequence length="204" mass="22752">MLSSSITSSQHLLQFKTCTTQHERNPITASMQSTTLLLAAAMALVQPAFALPGTALLAKKDASWHCTPTGKADQYNSYDSYDVTSTCERQPDACNWACVTFVHSTTVGCPSNMEVQDFEDMLYAIAQQINKDGWTKTSERGRWHAGFDLNTFTTAIKDRSVLSEWNYPIQTLRNRVRDEGFVQYFPGTVYLQSDLGNIIVTPSC</sequence>
<dbReference type="EMBL" id="CM001196">
    <property type="protein sequence ID" value="EGP91766.1"/>
    <property type="molecule type" value="Genomic_DNA"/>
</dbReference>
<dbReference type="OrthoDB" id="5319361at2759"/>
<dbReference type="KEGG" id="ztr:MYCGRDRAFT_102970"/>
<reference evidence="1 2" key="1">
    <citation type="journal article" date="2011" name="PLoS Genet.">
        <title>Finished genome of the fungal wheat pathogen Mycosphaerella graminicola reveals dispensome structure, chromosome plasticity, and stealth pathogenesis.</title>
        <authorList>
            <person name="Goodwin S.B."/>
            <person name="Ben M'barek S."/>
            <person name="Dhillon B."/>
            <person name="Wittenberg A.H.J."/>
            <person name="Crane C.F."/>
            <person name="Hane J.K."/>
            <person name="Foster A.J."/>
            <person name="Van der Lee T.A.J."/>
            <person name="Grimwood J."/>
            <person name="Aerts A."/>
            <person name="Antoniw J."/>
            <person name="Bailey A."/>
            <person name="Bluhm B."/>
            <person name="Bowler J."/>
            <person name="Bristow J."/>
            <person name="van der Burgt A."/>
            <person name="Canto-Canche B."/>
            <person name="Churchill A.C.L."/>
            <person name="Conde-Ferraez L."/>
            <person name="Cools H.J."/>
            <person name="Coutinho P.M."/>
            <person name="Csukai M."/>
            <person name="Dehal P."/>
            <person name="De Wit P."/>
            <person name="Donzelli B."/>
            <person name="van de Geest H.C."/>
            <person name="van Ham R.C.H.J."/>
            <person name="Hammond-Kosack K.E."/>
            <person name="Henrissat B."/>
            <person name="Kilian A."/>
            <person name="Kobayashi A.K."/>
            <person name="Koopmann E."/>
            <person name="Kourmpetis Y."/>
            <person name="Kuzniar A."/>
            <person name="Lindquist E."/>
            <person name="Lombard V."/>
            <person name="Maliepaard C."/>
            <person name="Martins N."/>
            <person name="Mehrabi R."/>
            <person name="Nap J.P.H."/>
            <person name="Ponomarenko A."/>
            <person name="Rudd J.J."/>
            <person name="Salamov A."/>
            <person name="Schmutz J."/>
            <person name="Schouten H.J."/>
            <person name="Shapiro H."/>
            <person name="Stergiopoulos I."/>
            <person name="Torriani S.F.F."/>
            <person name="Tu H."/>
            <person name="de Vries R.P."/>
            <person name="Waalwijk C."/>
            <person name="Ware S.B."/>
            <person name="Wiebenga A."/>
            <person name="Zwiers L.-H."/>
            <person name="Oliver R.P."/>
            <person name="Grigoriev I.V."/>
            <person name="Kema G.H.J."/>
        </authorList>
    </citation>
    <scope>NUCLEOTIDE SEQUENCE [LARGE SCALE GENOMIC DNA]</scope>
    <source>
        <strain evidence="2">CBS 115943 / IPO323</strain>
    </source>
</reference>
<evidence type="ECO:0000313" key="2">
    <source>
        <dbReference type="Proteomes" id="UP000008062"/>
    </source>
</evidence>
<name>F9WX61_ZYMTI</name>
<dbReference type="VEuPathDB" id="FungiDB:ZTRI_1.2011"/>
<organism evidence="1 2">
    <name type="scientific">Zymoseptoria tritici (strain CBS 115943 / IPO323)</name>
    <name type="common">Speckled leaf blotch fungus</name>
    <name type="synonym">Septoria tritici</name>
    <dbReference type="NCBI Taxonomy" id="336722"/>
    <lineage>
        <taxon>Eukaryota</taxon>
        <taxon>Fungi</taxon>
        <taxon>Dikarya</taxon>
        <taxon>Ascomycota</taxon>
        <taxon>Pezizomycotina</taxon>
        <taxon>Dothideomycetes</taxon>
        <taxon>Dothideomycetidae</taxon>
        <taxon>Mycosphaerellales</taxon>
        <taxon>Mycosphaerellaceae</taxon>
        <taxon>Zymoseptoria</taxon>
    </lineage>
</organism>
<dbReference type="InParanoid" id="F9WX61"/>
<gene>
    <name evidence="1" type="ORF">MYCGRDRAFT_102970</name>
</gene>
<accession>F9WX61</accession>
<protein>
    <submittedName>
        <fullName evidence="1">Uncharacterized protein</fullName>
    </submittedName>
</protein>
<dbReference type="eggNOG" id="ENOG502SZPB">
    <property type="taxonomic scope" value="Eukaryota"/>
</dbReference>
<dbReference type="OMA" id="YDESTAC"/>
<dbReference type="HOGENOM" id="CLU_1344185_0_0_1"/>
<proteinExistence type="predicted"/>
<evidence type="ECO:0000313" key="1">
    <source>
        <dbReference type="EMBL" id="EGP91766.1"/>
    </source>
</evidence>
<dbReference type="Proteomes" id="UP000008062">
    <property type="component" value="Chromosome 1"/>
</dbReference>